<keyword evidence="1" id="KW-0808">Transferase</keyword>
<dbReference type="Proteomes" id="UP001170717">
    <property type="component" value="Unassembled WGS sequence"/>
</dbReference>
<reference evidence="1" key="1">
    <citation type="submission" date="2023-07" db="EMBL/GenBank/DDBJ databases">
        <title>Genome content predicts the carbon catabolic preferences of heterotrophic bacteria.</title>
        <authorList>
            <person name="Gralka M."/>
        </authorList>
    </citation>
    <scope>NUCLEOTIDE SEQUENCE</scope>
    <source>
        <strain evidence="1">F2M12</strain>
    </source>
</reference>
<comment type="caution">
    <text evidence="1">The sequence shown here is derived from an EMBL/GenBank/DDBJ whole genome shotgun (WGS) entry which is preliminary data.</text>
</comment>
<evidence type="ECO:0000313" key="2">
    <source>
        <dbReference type="Proteomes" id="UP001170717"/>
    </source>
</evidence>
<proteinExistence type="predicted"/>
<dbReference type="InterPro" id="IPR016181">
    <property type="entry name" value="Acyl_CoA_acyltransferase"/>
</dbReference>
<dbReference type="GO" id="GO:0016746">
    <property type="term" value="F:acyltransferase activity"/>
    <property type="evidence" value="ECO:0007669"/>
    <property type="project" value="UniProtKB-KW"/>
</dbReference>
<organism evidence="1 2">
    <name type="scientific">Alteromonas stellipolaris</name>
    <dbReference type="NCBI Taxonomy" id="233316"/>
    <lineage>
        <taxon>Bacteria</taxon>
        <taxon>Pseudomonadati</taxon>
        <taxon>Pseudomonadota</taxon>
        <taxon>Gammaproteobacteria</taxon>
        <taxon>Alteromonadales</taxon>
        <taxon>Alteromonadaceae</taxon>
        <taxon>Alteromonas/Salinimonas group</taxon>
        <taxon>Alteromonas</taxon>
    </lineage>
</organism>
<sequence length="306" mass="35075">MQKRKLISTIQTIFGKKSRISKALSGYQKLQEVREISSHFSAYLTPLVASNKDLKEQSYGIRHQVYCVEEGFEPERESKLEIDEFDAYSTACMIEHKKTHRFAGTVRLVRPQKEDELLPIEKYCPSSITHPELNPANFKRSEICEVSRLAVPEEFRRRKSDKFDGASTGVINTSTYSETELRCFPFIAIGLYLAAASISINSGIKHTYVMMEPRLARSMRFIGIKFEQIGPVVDYHGKRAAYYITPEMLHKNLPKGFAAMFKHIQASLGHNVENNDISAKNADRIVEFIYRSFSTNFISQQNQQLK</sequence>
<dbReference type="AlphaFoldDB" id="A0AAW7Z268"/>
<dbReference type="SUPFAM" id="SSF55729">
    <property type="entry name" value="Acyl-CoA N-acyltransferases (Nat)"/>
    <property type="match status" value="1"/>
</dbReference>
<dbReference type="InterPro" id="IPR022484">
    <property type="entry name" value="PEP-CTERM/exosrtase_acylTfrase"/>
</dbReference>
<dbReference type="Pfam" id="PF13444">
    <property type="entry name" value="Acetyltransf_5"/>
    <property type="match status" value="1"/>
</dbReference>
<dbReference type="NCBIfam" id="TIGR03694">
    <property type="entry name" value="exosort_acyl"/>
    <property type="match status" value="1"/>
</dbReference>
<protein>
    <submittedName>
        <fullName evidence="1">PEP-CTERM/exosortase system-associated acyltransferase</fullName>
    </submittedName>
</protein>
<keyword evidence="1" id="KW-0012">Acyltransferase</keyword>
<name>A0AAW7Z268_9ALTE</name>
<dbReference type="Gene3D" id="3.40.630.30">
    <property type="match status" value="1"/>
</dbReference>
<gene>
    <name evidence="1" type="ORF">Q4527_10480</name>
</gene>
<evidence type="ECO:0000313" key="1">
    <source>
        <dbReference type="EMBL" id="MDO6577820.1"/>
    </source>
</evidence>
<dbReference type="RefSeq" id="WP_082746059.1">
    <property type="nucleotide sequence ID" value="NZ_CAXIBE010000036.1"/>
</dbReference>
<dbReference type="EMBL" id="JAUOQI010000006">
    <property type="protein sequence ID" value="MDO6577820.1"/>
    <property type="molecule type" value="Genomic_DNA"/>
</dbReference>
<accession>A0AAW7Z268</accession>